<accession>N9Y2X2</accession>
<sequence>MQKKIFKRFITTLIVLLTVLSQAGCSATQSSTAKADTHQNVESSNNETPSINSNSKENTLNQEVKIHFIDTGNSDSILIQGEKTLLIDGGDNGDENLILDYLKRNNVKSLDYMIATHPHADHIGGLDGIINSISVKQLLVANGDSDTSTYKDFINAASTKNLQPSVPLEGIEFSMGNNSKFKVFNSNGGSNSNEQSLVVLFENGKDKVLLTGDAEKETESEILNKMVDVDLLKIGHHGSRTSTSIEFLNKVTPEYAVITVGKENKYGHPHKSTMDKLKNKNIKVHRTDECGNVVFNSTGNGITTYCTEGSYNYRDSKNTNTSKDSTTNIKTNNDNTNTQLNTGVTSSKSNKTNTNKSTSKTNNSKNNSNSKKPTLNNTTPVTQTVWLSETGSKYHRINNCGRMNPNKARQVSLEEASASYGKCKSCF</sequence>
<gene>
    <name evidence="4" type="ORF">HMPREF1092_01387</name>
</gene>
<evidence type="ECO:0000256" key="2">
    <source>
        <dbReference type="SAM" id="SignalP"/>
    </source>
</evidence>
<feature type="region of interest" description="Disordered" evidence="1">
    <location>
        <begin position="309"/>
        <end position="382"/>
    </location>
</feature>
<dbReference type="CDD" id="cd07731">
    <property type="entry name" value="ComA-like_MBL-fold"/>
    <property type="match status" value="1"/>
</dbReference>
<evidence type="ECO:0000259" key="3">
    <source>
        <dbReference type="SMART" id="SM00849"/>
    </source>
</evidence>
<dbReference type="EMBL" id="AGYT01000008">
    <property type="protein sequence ID" value="ENZ02152.1"/>
    <property type="molecule type" value="Genomic_DNA"/>
</dbReference>
<dbReference type="PATRIC" id="fig|999411.4.peg.1363"/>
<dbReference type="InterPro" id="IPR052159">
    <property type="entry name" value="Competence_DNA_uptake"/>
</dbReference>
<feature type="chain" id="PRO_5039381401" description="Metallo-beta-lactamase domain-containing protein" evidence="2">
    <location>
        <begin position="24"/>
        <end position="427"/>
    </location>
</feature>
<dbReference type="Gene3D" id="3.60.15.10">
    <property type="entry name" value="Ribonuclease Z/Hydroxyacylglutathione hydrolase-like"/>
    <property type="match status" value="1"/>
</dbReference>
<comment type="caution">
    <text evidence="4">The sequence shown here is derived from an EMBL/GenBank/DDBJ whole genome shotgun (WGS) entry which is preliminary data.</text>
</comment>
<feature type="signal peptide" evidence="2">
    <location>
        <begin position="1"/>
        <end position="23"/>
    </location>
</feature>
<dbReference type="Proteomes" id="UP000013097">
    <property type="component" value="Unassembled WGS sequence"/>
</dbReference>
<evidence type="ECO:0000256" key="1">
    <source>
        <dbReference type="SAM" id="MobiDB-lite"/>
    </source>
</evidence>
<dbReference type="Pfam" id="PF00753">
    <property type="entry name" value="Lactamase_B"/>
    <property type="match status" value="1"/>
</dbReference>
<reference evidence="4 5" key="1">
    <citation type="submission" date="2013-01" db="EMBL/GenBank/DDBJ databases">
        <title>The Genome Sequence of Clostridium colicanis 209318.</title>
        <authorList>
            <consortium name="The Broad Institute Genome Sequencing Platform"/>
            <person name="Earl A."/>
            <person name="Ward D."/>
            <person name="Feldgarden M."/>
            <person name="Gevers D."/>
            <person name="Courvalin P."/>
            <person name="Lambert T."/>
            <person name="Walker B."/>
            <person name="Young S.K."/>
            <person name="Zeng Q."/>
            <person name="Gargeya S."/>
            <person name="Fitzgerald M."/>
            <person name="Haas B."/>
            <person name="Abouelleil A."/>
            <person name="Alvarado L."/>
            <person name="Arachchi H.M."/>
            <person name="Berlin A.M."/>
            <person name="Chapman S.B."/>
            <person name="Dewar J."/>
            <person name="Goldberg J."/>
            <person name="Griggs A."/>
            <person name="Gujja S."/>
            <person name="Hansen M."/>
            <person name="Howarth C."/>
            <person name="Imamovic A."/>
            <person name="Larimer J."/>
            <person name="McCowan C."/>
            <person name="Murphy C."/>
            <person name="Neiman D."/>
            <person name="Pearson M."/>
            <person name="Priest M."/>
            <person name="Roberts A."/>
            <person name="Saif S."/>
            <person name="Shea T."/>
            <person name="Sisk P."/>
            <person name="Sykes S."/>
            <person name="Wortman J."/>
            <person name="Nusbaum C."/>
            <person name="Birren B."/>
        </authorList>
    </citation>
    <scope>NUCLEOTIDE SEQUENCE [LARGE SCALE GENOMIC DNA]</scope>
    <source>
        <strain evidence="4 5">209318</strain>
    </source>
</reference>
<dbReference type="InterPro" id="IPR036866">
    <property type="entry name" value="RibonucZ/Hydroxyglut_hydro"/>
</dbReference>
<feature type="compositionally biased region" description="Low complexity" evidence="1">
    <location>
        <begin position="318"/>
        <end position="379"/>
    </location>
</feature>
<dbReference type="SUPFAM" id="SSF56281">
    <property type="entry name" value="Metallo-hydrolase/oxidoreductase"/>
    <property type="match status" value="1"/>
</dbReference>
<dbReference type="eggNOG" id="COG2333">
    <property type="taxonomic scope" value="Bacteria"/>
</dbReference>
<proteinExistence type="predicted"/>
<dbReference type="RefSeq" id="WP_002597888.1">
    <property type="nucleotide sequence ID" value="NZ_KB850956.1"/>
</dbReference>
<feature type="domain" description="Metallo-beta-lactamase" evidence="3">
    <location>
        <begin position="73"/>
        <end position="262"/>
    </location>
</feature>
<dbReference type="InterPro" id="IPR001279">
    <property type="entry name" value="Metallo-B-lactamas"/>
</dbReference>
<evidence type="ECO:0000313" key="5">
    <source>
        <dbReference type="Proteomes" id="UP000013097"/>
    </source>
</evidence>
<dbReference type="AlphaFoldDB" id="N9Y2X2"/>
<feature type="region of interest" description="Disordered" evidence="1">
    <location>
        <begin position="31"/>
        <end position="56"/>
    </location>
</feature>
<keyword evidence="2" id="KW-0732">Signal</keyword>
<protein>
    <recommendedName>
        <fullName evidence="3">Metallo-beta-lactamase domain-containing protein</fullName>
    </recommendedName>
</protein>
<evidence type="ECO:0000313" key="4">
    <source>
        <dbReference type="EMBL" id="ENZ02152.1"/>
    </source>
</evidence>
<dbReference type="HOGENOM" id="CLU_010363_0_0_9"/>
<dbReference type="InterPro" id="IPR035681">
    <property type="entry name" value="ComA-like_MBL"/>
</dbReference>
<keyword evidence="5" id="KW-1185">Reference proteome</keyword>
<name>N9Y2X2_9CLOT</name>
<dbReference type="PANTHER" id="PTHR30619">
    <property type="entry name" value="DNA INTERNALIZATION/COMPETENCE PROTEIN COMEC/REC2"/>
    <property type="match status" value="1"/>
</dbReference>
<dbReference type="PANTHER" id="PTHR30619:SF7">
    <property type="entry name" value="BETA-LACTAMASE DOMAIN PROTEIN"/>
    <property type="match status" value="1"/>
</dbReference>
<organism evidence="4 5">
    <name type="scientific">Clostridium thermobutyricum</name>
    <dbReference type="NCBI Taxonomy" id="29372"/>
    <lineage>
        <taxon>Bacteria</taxon>
        <taxon>Bacillati</taxon>
        <taxon>Bacillota</taxon>
        <taxon>Clostridia</taxon>
        <taxon>Eubacteriales</taxon>
        <taxon>Clostridiaceae</taxon>
        <taxon>Clostridium</taxon>
    </lineage>
</organism>
<dbReference type="SMART" id="SM00849">
    <property type="entry name" value="Lactamase_B"/>
    <property type="match status" value="1"/>
</dbReference>